<evidence type="ECO:0000313" key="8">
    <source>
        <dbReference type="Proteomes" id="UP001314681"/>
    </source>
</evidence>
<keyword evidence="8" id="KW-1185">Reference proteome</keyword>
<feature type="compositionally biased region" description="Basic and acidic residues" evidence="5">
    <location>
        <begin position="525"/>
        <end position="536"/>
    </location>
</feature>
<accession>A0ABS6KBY2</accession>
<dbReference type="Proteomes" id="UP001314681">
    <property type="component" value="Unassembled WGS sequence"/>
</dbReference>
<evidence type="ECO:0000256" key="1">
    <source>
        <dbReference type="ARBA" id="ARBA00022722"/>
    </source>
</evidence>
<keyword evidence="1" id="KW-0540">Nuclease</keyword>
<dbReference type="InterPro" id="IPR005747">
    <property type="entry name" value="MutS2"/>
</dbReference>
<dbReference type="PANTHER" id="PTHR48466:SF2">
    <property type="entry name" value="OS10G0509000 PROTEIN"/>
    <property type="match status" value="1"/>
</dbReference>
<dbReference type="InterPro" id="IPR036187">
    <property type="entry name" value="DNA_mismatch_repair_MutS_sf"/>
</dbReference>
<protein>
    <submittedName>
        <fullName evidence="7">DNA mismatch repair protein MutS</fullName>
    </submittedName>
</protein>
<dbReference type="InterPro" id="IPR027417">
    <property type="entry name" value="P-loop_NTPase"/>
</dbReference>
<feature type="region of interest" description="Disordered" evidence="5">
    <location>
        <begin position="517"/>
        <end position="550"/>
    </location>
</feature>
<dbReference type="Pfam" id="PF00488">
    <property type="entry name" value="MutS_V"/>
    <property type="match status" value="1"/>
</dbReference>
<dbReference type="SMART" id="SM00534">
    <property type="entry name" value="MUTSac"/>
    <property type="match status" value="1"/>
</dbReference>
<evidence type="ECO:0000313" key="7">
    <source>
        <dbReference type="EMBL" id="MBU9728030.1"/>
    </source>
</evidence>
<keyword evidence="1" id="KW-0378">Hydrolase</keyword>
<dbReference type="InterPro" id="IPR000432">
    <property type="entry name" value="DNA_mismatch_repair_MutS_C"/>
</dbReference>
<name>A0ABS6KBY2_9FIRM</name>
<feature type="domain" description="DNA mismatch repair proteins mutS family" evidence="6">
    <location>
        <begin position="403"/>
        <end position="419"/>
    </location>
</feature>
<gene>
    <name evidence="7" type="ORF">KTH90_18635</name>
</gene>
<keyword evidence="3" id="KW-0067">ATP-binding</keyword>
<dbReference type="InterPro" id="IPR045076">
    <property type="entry name" value="MutS"/>
</dbReference>
<keyword evidence="4" id="KW-0238">DNA-binding</keyword>
<dbReference type="Gene3D" id="3.40.50.300">
    <property type="entry name" value="P-loop containing nucleotide triphosphate hydrolases"/>
    <property type="match status" value="1"/>
</dbReference>
<dbReference type="PROSITE" id="PS00486">
    <property type="entry name" value="DNA_MISMATCH_REPAIR_2"/>
    <property type="match status" value="1"/>
</dbReference>
<evidence type="ECO:0000256" key="5">
    <source>
        <dbReference type="SAM" id="MobiDB-lite"/>
    </source>
</evidence>
<dbReference type="RefSeq" id="WP_158354238.1">
    <property type="nucleotide sequence ID" value="NZ_JAHQCX010000015.1"/>
</dbReference>
<organism evidence="7 8">
    <name type="scientific">Diplocloster modestus</name>
    <dbReference type="NCBI Taxonomy" id="2850322"/>
    <lineage>
        <taxon>Bacteria</taxon>
        <taxon>Bacillati</taxon>
        <taxon>Bacillota</taxon>
        <taxon>Clostridia</taxon>
        <taxon>Lachnospirales</taxon>
        <taxon>Lachnospiraceae</taxon>
        <taxon>Diplocloster</taxon>
    </lineage>
</organism>
<dbReference type="NCBIfam" id="TIGR01069">
    <property type="entry name" value="mutS2"/>
    <property type="match status" value="1"/>
</dbReference>
<sequence length="650" mass="73407">MNQNEQILEFNKIRDMLREMAVSKEAKEKLMQLAPFNDERKCKEQLEETTRARHIYDTYGLPPVCMMKDLENIMELCRAGGMLLPEQLNEVAGFITGCRRMKQYLKRAKELEPGLASYGEGVYDLTELYEKITRAIRYDEVYENASSYLRTVCRNIELTQSRIQEKLNQMLGRNRQWFSGDTPVRRNHIYVLPVKKEYKNQVSGSVVDISGSKGTYFIEPASTARLREELSGLMIEKEDEIRRILYELTGAVEAKGNELRFNMEMMQKLDMIFAKAKLSAQMRGIPPVITTERGIRICGGRHPLIPEDKCVPLDFILGDAFHGVVITGPNTGGKTVALKTVGLLCMMAQCGLHVPAGEGTCLCMNSQYLCDIGDRQSISENLSTFSAHMNNVIQILDQVNEESLVLLDELGSGTDPTEGMGIAVAVLDELKKRGCLFLVTTHYPEVKTYAEKTGGIQNARMAFDRDTLSPLYRMEQGVAGESCALYIAGRLGMSPKLLKKAEQAAYGKELKQDKDTHIPLETWDQADKKQPVEKAGSKGPRIQPIQDKPVPENLPQNIFQMGDSVCIYPRKDTGIVYRPADEMGEVIVQVKGRKQKVLYKRLKLLVPASELYPEDYDFSIIFDTVANRKARHKMGKSHQPGLEIQYEDEL</sequence>
<keyword evidence="2" id="KW-0547">Nucleotide-binding</keyword>
<dbReference type="EMBL" id="JAHQCX010000015">
    <property type="protein sequence ID" value="MBU9728030.1"/>
    <property type="molecule type" value="Genomic_DNA"/>
</dbReference>
<evidence type="ECO:0000256" key="3">
    <source>
        <dbReference type="ARBA" id="ARBA00022840"/>
    </source>
</evidence>
<dbReference type="SUPFAM" id="SSF48334">
    <property type="entry name" value="DNA repair protein MutS, domain III"/>
    <property type="match status" value="1"/>
</dbReference>
<dbReference type="InterPro" id="IPR007696">
    <property type="entry name" value="DNA_mismatch_repair_MutS_core"/>
</dbReference>
<evidence type="ECO:0000256" key="4">
    <source>
        <dbReference type="ARBA" id="ARBA00023125"/>
    </source>
</evidence>
<evidence type="ECO:0000259" key="6">
    <source>
        <dbReference type="PROSITE" id="PS00486"/>
    </source>
</evidence>
<reference evidence="7 8" key="1">
    <citation type="submission" date="2021-06" db="EMBL/GenBank/DDBJ databases">
        <title>Description of novel taxa of the family Lachnospiraceae.</title>
        <authorList>
            <person name="Chaplin A.V."/>
            <person name="Sokolova S.R."/>
            <person name="Pikina A.P."/>
            <person name="Korzhanova M."/>
            <person name="Belova V."/>
            <person name="Korostin D."/>
            <person name="Efimov B.A."/>
        </authorList>
    </citation>
    <scope>NUCLEOTIDE SEQUENCE [LARGE SCALE GENOMIC DNA]</scope>
    <source>
        <strain evidence="7 8">ASD4241</strain>
    </source>
</reference>
<dbReference type="SUPFAM" id="SSF52540">
    <property type="entry name" value="P-loop containing nucleoside triphosphate hydrolases"/>
    <property type="match status" value="1"/>
</dbReference>
<comment type="caution">
    <text evidence="7">The sequence shown here is derived from an EMBL/GenBank/DDBJ whole genome shotgun (WGS) entry which is preliminary data.</text>
</comment>
<evidence type="ECO:0000256" key="2">
    <source>
        <dbReference type="ARBA" id="ARBA00022741"/>
    </source>
</evidence>
<dbReference type="SMART" id="SM00533">
    <property type="entry name" value="MUTSd"/>
    <property type="match status" value="1"/>
</dbReference>
<proteinExistence type="predicted"/>
<dbReference type="PANTHER" id="PTHR48466">
    <property type="entry name" value="OS10G0509000 PROTEIN-RELATED"/>
    <property type="match status" value="1"/>
</dbReference>